<evidence type="ECO:0000256" key="1">
    <source>
        <dbReference type="ARBA" id="ARBA00004141"/>
    </source>
</evidence>
<feature type="transmembrane region" description="Helical" evidence="5">
    <location>
        <begin position="184"/>
        <end position="200"/>
    </location>
</feature>
<sequence length="362" mass="41247">MIGSYLFPISYAFLSFPIAAAIFTVPFLVVQYRRHGYVHKWRALILYLLLLYLLNAVFLILLPLPSSIHNAPPDAGSYFQWIPFHFLTDIVRETGVSLDRPSTYPHLLIERAVLQVAFNVLLTIPFGLFLRYYLRAHWVRCLLLSFGLSLLFETTQVTGIFGIYDYPYRLFDVDDLMTNTAGGMVGYVLAQWFASLLPRIDRLDAGVDLSLKRVSYTRRAIAAGIDWCLLLPVCAVLGMLRLPILYVFGFIVIVYFIVIPYATNGRTAGKWVVRIRVRGKGERVSLRELIVRYGLLYLLAGGINLTYPIVAVRDFSPLVLIPYAVGLFAMDVWLGIHGIRCVLSRRRMPFHDKWSGTRQVVS</sequence>
<dbReference type="PANTHER" id="PTHR36834:SF1">
    <property type="entry name" value="INTEGRAL MEMBRANE PROTEIN"/>
    <property type="match status" value="1"/>
</dbReference>
<feature type="transmembrane region" description="Helical" evidence="5">
    <location>
        <begin position="319"/>
        <end position="343"/>
    </location>
</feature>
<evidence type="ECO:0000256" key="5">
    <source>
        <dbReference type="SAM" id="Phobius"/>
    </source>
</evidence>
<name>A0ABT6TCK3_9BACL</name>
<reference evidence="8" key="1">
    <citation type="submission" date="2023-04" db="EMBL/GenBank/DDBJ databases">
        <title>Comparative genomic analysis of Cohnella hashimotonis sp. nov., isolated from the International Space Station.</title>
        <authorList>
            <person name="Venkateswaran K."/>
            <person name="Simpson A."/>
        </authorList>
    </citation>
    <scope>NUCLEOTIDE SEQUENCE</scope>
    <source>
        <strain evidence="8">F6_2S_P_1</strain>
    </source>
</reference>
<evidence type="ECO:0000256" key="4">
    <source>
        <dbReference type="ARBA" id="ARBA00023136"/>
    </source>
</evidence>
<evidence type="ECO:0000256" key="2">
    <source>
        <dbReference type="ARBA" id="ARBA00022692"/>
    </source>
</evidence>
<keyword evidence="4 5" id="KW-0472">Membrane</keyword>
<organism evidence="8 9">
    <name type="scientific">Cohnella hashimotonis</name>
    <dbReference type="NCBI Taxonomy" id="2826895"/>
    <lineage>
        <taxon>Bacteria</taxon>
        <taxon>Bacillati</taxon>
        <taxon>Bacillota</taxon>
        <taxon>Bacilli</taxon>
        <taxon>Bacillales</taxon>
        <taxon>Paenibacillaceae</taxon>
        <taxon>Cohnella</taxon>
    </lineage>
</organism>
<evidence type="ECO:0000259" key="6">
    <source>
        <dbReference type="Pfam" id="PF04892"/>
    </source>
</evidence>
<keyword evidence="9" id="KW-1185">Reference proteome</keyword>
<dbReference type="Proteomes" id="UP001161691">
    <property type="component" value="Unassembled WGS sequence"/>
</dbReference>
<feature type="domain" description="VanZ-like" evidence="6">
    <location>
        <begin position="50"/>
        <end position="193"/>
    </location>
</feature>
<dbReference type="RefSeq" id="WP_282907550.1">
    <property type="nucleotide sequence ID" value="NZ_JAGRPV010000001.1"/>
</dbReference>
<feature type="transmembrane region" description="Helical" evidence="5">
    <location>
        <begin position="141"/>
        <end position="164"/>
    </location>
</feature>
<dbReference type="InterPro" id="IPR010432">
    <property type="entry name" value="RDD"/>
</dbReference>
<dbReference type="InterPro" id="IPR021192">
    <property type="entry name" value="UCP031578_Vanz/RDD"/>
</dbReference>
<dbReference type="InterPro" id="IPR053150">
    <property type="entry name" value="Teicoplanin_resist-assoc"/>
</dbReference>
<feature type="transmembrane region" description="Helical" evidence="5">
    <location>
        <begin position="44"/>
        <end position="64"/>
    </location>
</feature>
<dbReference type="PIRSF" id="PIRSF031578">
    <property type="entry name" value="Uncharacterised_Vanz_RDD-cont"/>
    <property type="match status" value="1"/>
</dbReference>
<evidence type="ECO:0000313" key="9">
    <source>
        <dbReference type="Proteomes" id="UP001161691"/>
    </source>
</evidence>
<dbReference type="Pfam" id="PF06271">
    <property type="entry name" value="RDD"/>
    <property type="match status" value="1"/>
</dbReference>
<dbReference type="InterPro" id="IPR006976">
    <property type="entry name" value="VanZ-like"/>
</dbReference>
<feature type="domain" description="RDD" evidence="7">
    <location>
        <begin position="215"/>
        <end position="356"/>
    </location>
</feature>
<dbReference type="PANTHER" id="PTHR36834">
    <property type="entry name" value="MEMBRANE PROTEIN-RELATED"/>
    <property type="match status" value="1"/>
</dbReference>
<feature type="transmembrane region" description="Helical" evidence="5">
    <location>
        <begin position="12"/>
        <end position="32"/>
    </location>
</feature>
<dbReference type="Pfam" id="PF04892">
    <property type="entry name" value="VanZ"/>
    <property type="match status" value="1"/>
</dbReference>
<evidence type="ECO:0000256" key="3">
    <source>
        <dbReference type="ARBA" id="ARBA00022989"/>
    </source>
</evidence>
<feature type="transmembrane region" description="Helical" evidence="5">
    <location>
        <begin position="112"/>
        <end position="134"/>
    </location>
</feature>
<feature type="transmembrane region" description="Helical" evidence="5">
    <location>
        <begin position="244"/>
        <end position="263"/>
    </location>
</feature>
<dbReference type="EMBL" id="JAGRPV010000001">
    <property type="protein sequence ID" value="MDI4644550.1"/>
    <property type="molecule type" value="Genomic_DNA"/>
</dbReference>
<evidence type="ECO:0000259" key="7">
    <source>
        <dbReference type="Pfam" id="PF06271"/>
    </source>
</evidence>
<evidence type="ECO:0000313" key="8">
    <source>
        <dbReference type="EMBL" id="MDI4644550.1"/>
    </source>
</evidence>
<keyword evidence="3 5" id="KW-1133">Transmembrane helix</keyword>
<accession>A0ABT6TCK3</accession>
<keyword evidence="2 5" id="KW-0812">Transmembrane</keyword>
<proteinExistence type="predicted"/>
<feature type="transmembrane region" description="Helical" evidence="5">
    <location>
        <begin position="220"/>
        <end position="238"/>
    </location>
</feature>
<gene>
    <name evidence="8" type="ORF">KB449_06225</name>
</gene>
<feature type="transmembrane region" description="Helical" evidence="5">
    <location>
        <begin position="284"/>
        <end position="307"/>
    </location>
</feature>
<comment type="subcellular location">
    <subcellularLocation>
        <location evidence="1">Membrane</location>
        <topology evidence="1">Multi-pass membrane protein</topology>
    </subcellularLocation>
</comment>
<comment type="caution">
    <text evidence="8">The sequence shown here is derived from an EMBL/GenBank/DDBJ whole genome shotgun (WGS) entry which is preliminary data.</text>
</comment>
<protein>
    <submittedName>
        <fullName evidence="8">VanZ family protein</fullName>
    </submittedName>
</protein>